<dbReference type="AlphaFoldDB" id="A0ABD3M315"/>
<gene>
    <name evidence="2" type="ORF">ACHAWU_002975</name>
</gene>
<comment type="caution">
    <text evidence="2">The sequence shown here is derived from an EMBL/GenBank/DDBJ whole genome shotgun (WGS) entry which is preliminary data.</text>
</comment>
<evidence type="ECO:0000313" key="3">
    <source>
        <dbReference type="Proteomes" id="UP001530293"/>
    </source>
</evidence>
<protein>
    <recommendedName>
        <fullName evidence="4">Enoyl-CoA hydratase</fullName>
    </recommendedName>
</protein>
<keyword evidence="3" id="KW-1185">Reference proteome</keyword>
<dbReference type="Gene3D" id="3.90.226.10">
    <property type="entry name" value="2-enoyl-CoA Hydratase, Chain A, domain 1"/>
    <property type="match status" value="1"/>
</dbReference>
<proteinExistence type="inferred from homology"/>
<evidence type="ECO:0000313" key="2">
    <source>
        <dbReference type="EMBL" id="KAL3757136.1"/>
    </source>
</evidence>
<accession>A0ABD3M315</accession>
<dbReference type="InterPro" id="IPR029045">
    <property type="entry name" value="ClpP/crotonase-like_dom_sf"/>
</dbReference>
<comment type="similarity">
    <text evidence="1">Belongs to the enoyl-CoA hydratase/isomerase family.</text>
</comment>
<dbReference type="EMBL" id="JALLBG020000273">
    <property type="protein sequence ID" value="KAL3757136.1"/>
    <property type="molecule type" value="Genomic_DNA"/>
</dbReference>
<evidence type="ECO:0008006" key="4">
    <source>
        <dbReference type="Google" id="ProtNLM"/>
    </source>
</evidence>
<sequence length="359" mass="39500">MTMTMTMTTDRCSSAPHQLVLTERIALPISSHYDDDDDDDAEAAITEALLITLNRPTKKNCFNTQLCRELATVFYNVANEIEGYDNDDLTTATADDTDGVSDGDKRRRRRRIVAVLFTGAGQSFCAGADLTNPPNPIHQSSDLAHHLRYNPVYQISRVGVPIIGVLRGHVITGGFELALACDILLGDTTTTFRDTHVKFGLAPCWGLSQNLCRRIGIGRAKLVSFSAQPVTAERAYEWGLLDELVMVPPPVASASHSISISVDGNKATTTTMVVDPVLYRALELAEAISSNNPLMVRRYKRAIVEGTKLNYSNGLQRERELGLAHYMEIVGDGRTFESAKEYIVDHDGRQQVVVSQSKL</sequence>
<dbReference type="PANTHER" id="PTHR43802:SF1">
    <property type="entry name" value="IP11341P-RELATED"/>
    <property type="match status" value="1"/>
</dbReference>
<dbReference type="InterPro" id="IPR001753">
    <property type="entry name" value="Enoyl-CoA_hydra/iso"/>
</dbReference>
<organism evidence="2 3">
    <name type="scientific">Discostella pseudostelligera</name>
    <dbReference type="NCBI Taxonomy" id="259834"/>
    <lineage>
        <taxon>Eukaryota</taxon>
        <taxon>Sar</taxon>
        <taxon>Stramenopiles</taxon>
        <taxon>Ochrophyta</taxon>
        <taxon>Bacillariophyta</taxon>
        <taxon>Coscinodiscophyceae</taxon>
        <taxon>Thalassiosirophycidae</taxon>
        <taxon>Stephanodiscales</taxon>
        <taxon>Stephanodiscaceae</taxon>
        <taxon>Discostella</taxon>
    </lineage>
</organism>
<dbReference type="Proteomes" id="UP001530293">
    <property type="component" value="Unassembled WGS sequence"/>
</dbReference>
<reference evidence="2 3" key="1">
    <citation type="submission" date="2024-10" db="EMBL/GenBank/DDBJ databases">
        <title>Updated reference genomes for cyclostephanoid diatoms.</title>
        <authorList>
            <person name="Roberts W.R."/>
            <person name="Alverson A.J."/>
        </authorList>
    </citation>
    <scope>NUCLEOTIDE SEQUENCE [LARGE SCALE GENOMIC DNA]</scope>
    <source>
        <strain evidence="2 3">AJA232-27</strain>
    </source>
</reference>
<dbReference type="SUPFAM" id="SSF52096">
    <property type="entry name" value="ClpP/crotonase"/>
    <property type="match status" value="1"/>
</dbReference>
<dbReference type="PANTHER" id="PTHR43802">
    <property type="entry name" value="ENOYL-COA HYDRATASE"/>
    <property type="match status" value="1"/>
</dbReference>
<dbReference type="Pfam" id="PF00378">
    <property type="entry name" value="ECH_1"/>
    <property type="match status" value="1"/>
</dbReference>
<dbReference type="CDD" id="cd06558">
    <property type="entry name" value="crotonase-like"/>
    <property type="match status" value="1"/>
</dbReference>
<name>A0ABD3M315_9STRA</name>
<evidence type="ECO:0000256" key="1">
    <source>
        <dbReference type="ARBA" id="ARBA00005254"/>
    </source>
</evidence>